<feature type="region of interest" description="Disordered" evidence="2">
    <location>
        <begin position="121"/>
        <end position="183"/>
    </location>
</feature>
<dbReference type="EMBL" id="JAPDFR010000008">
    <property type="protein sequence ID" value="KAK0384154.1"/>
    <property type="molecule type" value="Genomic_DNA"/>
</dbReference>
<dbReference type="PANTHER" id="PTHR38791">
    <property type="entry name" value="ZN(II)2CYS6 TRANSCRIPTION FACTOR (EUROFUNG)-RELATED-RELATED"/>
    <property type="match status" value="1"/>
</dbReference>
<name>A0AA39L509_SARSR</name>
<evidence type="ECO:0000313" key="4">
    <source>
        <dbReference type="EMBL" id="KAK0384154.1"/>
    </source>
</evidence>
<dbReference type="InterPro" id="IPR001138">
    <property type="entry name" value="Zn2Cys6_DnaBD"/>
</dbReference>
<dbReference type="Gene3D" id="4.10.240.10">
    <property type="entry name" value="Zn(2)-C6 fungal-type DNA-binding domain"/>
    <property type="match status" value="1"/>
</dbReference>
<dbReference type="InterPro" id="IPR053175">
    <property type="entry name" value="DHMBA_Reg_Transcription_Factor"/>
</dbReference>
<dbReference type="PROSITE" id="PS50048">
    <property type="entry name" value="ZN2_CY6_FUNGAL_2"/>
    <property type="match status" value="1"/>
</dbReference>
<evidence type="ECO:0000256" key="1">
    <source>
        <dbReference type="ARBA" id="ARBA00023242"/>
    </source>
</evidence>
<keyword evidence="5" id="KW-1185">Reference proteome</keyword>
<dbReference type="Proteomes" id="UP001175261">
    <property type="component" value="Unassembled WGS sequence"/>
</dbReference>
<comment type="caution">
    <text evidence="4">The sequence shown here is derived from an EMBL/GenBank/DDBJ whole genome shotgun (WGS) entry which is preliminary data.</text>
</comment>
<dbReference type="Pfam" id="PF11951">
    <property type="entry name" value="Fungal_trans_2"/>
    <property type="match status" value="1"/>
</dbReference>
<dbReference type="GO" id="GO:0000981">
    <property type="term" value="F:DNA-binding transcription factor activity, RNA polymerase II-specific"/>
    <property type="evidence" value="ECO:0007669"/>
    <property type="project" value="InterPro"/>
</dbReference>
<evidence type="ECO:0000256" key="2">
    <source>
        <dbReference type="SAM" id="MobiDB-lite"/>
    </source>
</evidence>
<accession>A0AA39L509</accession>
<sequence length="582" mass="63708">MHLDFAGTGPRSTYHVSHRCRCKPLSQIITDHRHSVASPPSTIRKDHEYNSCLPKGLPKSDMVYCGRPSSACHACRKVAGKCDRKRPCCSQCRRKGILCPGYQDLNAVLFRDQTTATIRRVSAKQSATSSSPSKPARSRQSLTNALENQHTSPLDSSDRPSSHVRAPSLMDCPPQPLPPGQLSPSLEEVATTFFWSCYAPNTSLSSVLIMAEDGVLDSLPPSVVIAPALAMMSQEMNQPSLLDRGRRYYSTAIQEISSSLQSSEVAKQDTTLLSVLLISLFDSIAPRLDESSRNWSTHVNGAVQLVRLRGHDQLSSRLGRAMLSDVSSNVYTSCAQRRVPVPDVISEMRNLLLEQHGEDPGIGLGRVAELMLNLAVRIRPAQGESLGPIDVLCKAYAISDQLQALFTDLGEHSSFIVQSHAEPGHDAAYNNISHEYQSPQAARHWNVLRLMKIFISKWIFNAANSLHHVWLSQQDASAGISSYLAISQAAALSAEAMTADILATVPFYRRQPSWQSITAGTARWLIWPLSTIAGSELSPASARIYAQSVLCELSQSRQGLEARDAPTQVLPLGNPSHLYNVS</sequence>
<protein>
    <recommendedName>
        <fullName evidence="3">Zn(2)-C6 fungal-type domain-containing protein</fullName>
    </recommendedName>
</protein>
<organism evidence="4 5">
    <name type="scientific">Sarocladium strictum</name>
    <name type="common">Black bundle disease fungus</name>
    <name type="synonym">Acremonium strictum</name>
    <dbReference type="NCBI Taxonomy" id="5046"/>
    <lineage>
        <taxon>Eukaryota</taxon>
        <taxon>Fungi</taxon>
        <taxon>Dikarya</taxon>
        <taxon>Ascomycota</taxon>
        <taxon>Pezizomycotina</taxon>
        <taxon>Sordariomycetes</taxon>
        <taxon>Hypocreomycetidae</taxon>
        <taxon>Hypocreales</taxon>
        <taxon>Sarocladiaceae</taxon>
        <taxon>Sarocladium</taxon>
    </lineage>
</organism>
<dbReference type="InterPro" id="IPR036864">
    <property type="entry name" value="Zn2-C6_fun-type_DNA-bd_sf"/>
</dbReference>
<dbReference type="SUPFAM" id="SSF57701">
    <property type="entry name" value="Zn2/Cys6 DNA-binding domain"/>
    <property type="match status" value="1"/>
</dbReference>
<dbReference type="CDD" id="cd00067">
    <property type="entry name" value="GAL4"/>
    <property type="match status" value="1"/>
</dbReference>
<feature type="compositionally biased region" description="Polar residues" evidence="2">
    <location>
        <begin position="142"/>
        <end position="155"/>
    </location>
</feature>
<evidence type="ECO:0000259" key="3">
    <source>
        <dbReference type="PROSITE" id="PS50048"/>
    </source>
</evidence>
<evidence type="ECO:0000313" key="5">
    <source>
        <dbReference type="Proteomes" id="UP001175261"/>
    </source>
</evidence>
<gene>
    <name evidence="4" type="ORF">NLU13_8243</name>
</gene>
<dbReference type="GO" id="GO:0008270">
    <property type="term" value="F:zinc ion binding"/>
    <property type="evidence" value="ECO:0007669"/>
    <property type="project" value="InterPro"/>
</dbReference>
<dbReference type="InterPro" id="IPR021858">
    <property type="entry name" value="Fun_TF"/>
</dbReference>
<feature type="domain" description="Zn(2)-C6 fungal-type" evidence="3">
    <location>
        <begin position="71"/>
        <end position="99"/>
    </location>
</feature>
<keyword evidence="1" id="KW-0539">Nucleus</keyword>
<dbReference type="AlphaFoldDB" id="A0AA39L509"/>
<feature type="compositionally biased region" description="Low complexity" evidence="2">
    <location>
        <begin position="123"/>
        <end position="141"/>
    </location>
</feature>
<proteinExistence type="predicted"/>
<reference evidence="4" key="1">
    <citation type="submission" date="2022-10" db="EMBL/GenBank/DDBJ databases">
        <title>Determination and structural analysis of whole genome sequence of Sarocladium strictum F4-1.</title>
        <authorList>
            <person name="Hu L."/>
            <person name="Jiang Y."/>
        </authorList>
    </citation>
    <scope>NUCLEOTIDE SEQUENCE</scope>
    <source>
        <strain evidence="4">F4-1</strain>
    </source>
</reference>